<dbReference type="RefSeq" id="WP_270676958.1">
    <property type="nucleotide sequence ID" value="NZ_JAQFWP010000011.1"/>
</dbReference>
<dbReference type="InterPro" id="IPR011576">
    <property type="entry name" value="Pyridox_Oxase_N"/>
</dbReference>
<dbReference type="Pfam" id="PF01243">
    <property type="entry name" value="PNPOx_N"/>
    <property type="match status" value="1"/>
</dbReference>
<keyword evidence="1" id="KW-0560">Oxidoreductase</keyword>
<dbReference type="PANTHER" id="PTHR35176:SF2">
    <property type="entry name" value="F420H(2)-DEPENDENT REDUCTASE RV1155"/>
    <property type="match status" value="1"/>
</dbReference>
<organism evidence="3 4">
    <name type="scientific">Nocardiopsis suaedae</name>
    <dbReference type="NCBI Taxonomy" id="3018444"/>
    <lineage>
        <taxon>Bacteria</taxon>
        <taxon>Bacillati</taxon>
        <taxon>Actinomycetota</taxon>
        <taxon>Actinomycetes</taxon>
        <taxon>Streptosporangiales</taxon>
        <taxon>Nocardiopsidaceae</taxon>
        <taxon>Nocardiopsis</taxon>
    </lineage>
</organism>
<accession>A0ABT4TI78</accession>
<dbReference type="SUPFAM" id="SSF50475">
    <property type="entry name" value="FMN-binding split barrel"/>
    <property type="match status" value="1"/>
</dbReference>
<dbReference type="Gene3D" id="2.30.110.10">
    <property type="entry name" value="Electron Transport, Fmn-binding Protein, Chain A"/>
    <property type="match status" value="1"/>
</dbReference>
<dbReference type="PANTHER" id="PTHR35176">
    <property type="entry name" value="HEME OXYGENASE HI_0854-RELATED"/>
    <property type="match status" value="1"/>
</dbReference>
<dbReference type="NCBIfam" id="TIGR03618">
    <property type="entry name" value="Rv1155_F420"/>
    <property type="match status" value="1"/>
</dbReference>
<evidence type="ECO:0000313" key="3">
    <source>
        <dbReference type="EMBL" id="MDA2804415.1"/>
    </source>
</evidence>
<protein>
    <submittedName>
        <fullName evidence="3">TIGR03618 family F420-dependent PPOX class oxidoreductase</fullName>
    </submittedName>
</protein>
<name>A0ABT4TI78_9ACTN</name>
<gene>
    <name evidence="3" type="ORF">O4U47_07815</name>
</gene>
<evidence type="ECO:0000256" key="1">
    <source>
        <dbReference type="ARBA" id="ARBA00023002"/>
    </source>
</evidence>
<dbReference type="InterPro" id="IPR012349">
    <property type="entry name" value="Split_barrel_FMN-bd"/>
</dbReference>
<dbReference type="EMBL" id="JAQFWP010000011">
    <property type="protein sequence ID" value="MDA2804415.1"/>
    <property type="molecule type" value="Genomic_DNA"/>
</dbReference>
<comment type="caution">
    <text evidence="3">The sequence shown here is derived from an EMBL/GenBank/DDBJ whole genome shotgun (WGS) entry which is preliminary data.</text>
</comment>
<keyword evidence="4" id="KW-1185">Reference proteome</keyword>
<proteinExistence type="predicted"/>
<dbReference type="InterPro" id="IPR052019">
    <property type="entry name" value="F420H2_bilvrd_red/Heme_oxyg"/>
</dbReference>
<dbReference type="InterPro" id="IPR019920">
    <property type="entry name" value="F420-binding_dom_put"/>
</dbReference>
<sequence length="159" mass="17569">MSDRPTPRSLSDDELSDLLSGQRFGTLATVKRSGHPHLSTMVYTWDPEARMVRFSTTADRLKVRHITADPRAALHVLGGDVWTFAVAEGDAEPSDTTRTPGDAVGRELLAMVPEEERPEGEQAFLERLVAERRLVIRLPVARLYGTALDIGAPVLEPLR</sequence>
<reference evidence="3" key="1">
    <citation type="submission" date="2023-01" db="EMBL/GenBank/DDBJ databases">
        <title>Draft genome sequence of Nocardiopsis sp. LSu2-4 isolated from halophytes.</title>
        <authorList>
            <person name="Duangmal K."/>
            <person name="Chantavorakit T."/>
        </authorList>
    </citation>
    <scope>NUCLEOTIDE SEQUENCE</scope>
    <source>
        <strain evidence="3">LSu2-4</strain>
    </source>
</reference>
<feature type="domain" description="Pyridoxamine 5'-phosphate oxidase N-terminal" evidence="2">
    <location>
        <begin position="12"/>
        <end position="127"/>
    </location>
</feature>
<evidence type="ECO:0000313" key="4">
    <source>
        <dbReference type="Proteomes" id="UP001165685"/>
    </source>
</evidence>
<dbReference type="Proteomes" id="UP001165685">
    <property type="component" value="Unassembled WGS sequence"/>
</dbReference>
<evidence type="ECO:0000259" key="2">
    <source>
        <dbReference type="Pfam" id="PF01243"/>
    </source>
</evidence>